<comment type="caution">
    <text evidence="1">The sequence shown here is derived from an EMBL/GenBank/DDBJ whole genome shotgun (WGS) entry which is preliminary data.</text>
</comment>
<dbReference type="EMBL" id="JAQRFI010000325">
    <property type="protein sequence ID" value="MDC9591950.1"/>
    <property type="molecule type" value="Genomic_DNA"/>
</dbReference>
<gene>
    <name evidence="1" type="ORF">PSI23_22460</name>
</gene>
<accession>A0ABT5LLQ7</accession>
<protein>
    <submittedName>
        <fullName evidence="1">Antitermination protein</fullName>
    </submittedName>
</protein>
<dbReference type="Proteomes" id="UP001217178">
    <property type="component" value="Unassembled WGS sequence"/>
</dbReference>
<keyword evidence="2" id="KW-1185">Reference proteome</keyword>
<organism evidence="1 2">
    <name type="scientific">Xenorhabdus yunnanensis</name>
    <dbReference type="NCBI Taxonomy" id="3025878"/>
    <lineage>
        <taxon>Bacteria</taxon>
        <taxon>Pseudomonadati</taxon>
        <taxon>Pseudomonadota</taxon>
        <taxon>Gammaproteobacteria</taxon>
        <taxon>Enterobacterales</taxon>
        <taxon>Morganellaceae</taxon>
        <taxon>Xenorhabdus</taxon>
    </lineage>
</organism>
<proteinExistence type="predicted"/>
<reference evidence="1 2" key="1">
    <citation type="submission" date="2023-02" db="EMBL/GenBank/DDBJ databases">
        <title>Entomopathogenic bacteria.</title>
        <authorList>
            <person name="Machado R.A."/>
        </authorList>
    </citation>
    <scope>NUCLEOTIDE SEQUENCE [LARGE SCALE GENOMIC DNA]</scope>
    <source>
        <strain evidence="1 2">XENO-10</strain>
    </source>
</reference>
<feature type="non-terminal residue" evidence="1">
    <location>
        <position position="1"/>
    </location>
</feature>
<evidence type="ECO:0000313" key="1">
    <source>
        <dbReference type="EMBL" id="MDC9591950.1"/>
    </source>
</evidence>
<evidence type="ECO:0000313" key="2">
    <source>
        <dbReference type="Proteomes" id="UP001217178"/>
    </source>
</evidence>
<sequence>THIGKRLQKAEGMIEGMLMMLDIPLEMDKCVQKEPMNISAHQLCSNF</sequence>
<name>A0ABT5LLQ7_9GAMM</name>